<keyword evidence="2" id="KW-0227">DNA damage</keyword>
<dbReference type="PRINTS" id="PR00726">
    <property type="entry name" value="LEXASERPTASE"/>
</dbReference>
<keyword evidence="5" id="KW-0234">DNA repair</keyword>
<dbReference type="InterPro" id="IPR036286">
    <property type="entry name" value="LexA/Signal_pep-like_sf"/>
</dbReference>
<evidence type="ECO:0000313" key="11">
    <source>
        <dbReference type="Proteomes" id="UP001204445"/>
    </source>
</evidence>
<sequence>MSPRGGQRPGAGRKPGSNDYGEPTRPVRVPTSLVPELQAVLAAYRNRQGRAAADTAELLAPAANPQRLRRPLFAFRVPAGFPSPAEDYVEKTIDLNEQLIQHKEATFFVRVKGDSMIDAGIHDGDTLVVDRAIEPKHRHIVLAVIDGQLTVKRLIKHKGEVWLHAENAAYAPIKLDPETGCDIWGVVKHAIHSF</sequence>
<gene>
    <name evidence="10" type="ORF">J2T55_000191</name>
</gene>
<comment type="caution">
    <text evidence="10">The sequence shown here is derived from an EMBL/GenBank/DDBJ whole genome shotgun (WGS) entry which is preliminary data.</text>
</comment>
<comment type="similarity">
    <text evidence="1 7">Belongs to the peptidase S24 family.</text>
</comment>
<dbReference type="InterPro" id="IPR050077">
    <property type="entry name" value="LexA_repressor"/>
</dbReference>
<evidence type="ECO:0000256" key="4">
    <source>
        <dbReference type="ARBA" id="ARBA00022813"/>
    </source>
</evidence>
<dbReference type="CDD" id="cd06529">
    <property type="entry name" value="S24_LexA-like"/>
    <property type="match status" value="1"/>
</dbReference>
<feature type="domain" description="Peptidase S24/S26A/S26B/S26C" evidence="9">
    <location>
        <begin position="71"/>
        <end position="187"/>
    </location>
</feature>
<evidence type="ECO:0000313" key="10">
    <source>
        <dbReference type="EMBL" id="MCS3902199.1"/>
    </source>
</evidence>
<dbReference type="GO" id="GO:0003677">
    <property type="term" value="F:DNA binding"/>
    <property type="evidence" value="ECO:0007669"/>
    <property type="project" value="InterPro"/>
</dbReference>
<dbReference type="InterPro" id="IPR015927">
    <property type="entry name" value="Peptidase_S24_S26A/B/C"/>
</dbReference>
<evidence type="ECO:0000256" key="6">
    <source>
        <dbReference type="ARBA" id="ARBA00023236"/>
    </source>
</evidence>
<evidence type="ECO:0000256" key="1">
    <source>
        <dbReference type="ARBA" id="ARBA00007484"/>
    </source>
</evidence>
<dbReference type="InterPro" id="IPR039418">
    <property type="entry name" value="LexA-like"/>
</dbReference>
<evidence type="ECO:0000256" key="8">
    <source>
        <dbReference type="SAM" id="MobiDB-lite"/>
    </source>
</evidence>
<evidence type="ECO:0000256" key="5">
    <source>
        <dbReference type="ARBA" id="ARBA00023204"/>
    </source>
</evidence>
<accession>A0AAE3L0B5</accession>
<dbReference type="GO" id="GO:0006355">
    <property type="term" value="P:regulation of DNA-templated transcription"/>
    <property type="evidence" value="ECO:0007669"/>
    <property type="project" value="InterPro"/>
</dbReference>
<keyword evidence="3 7" id="KW-0378">Hydrolase</keyword>
<dbReference type="GO" id="GO:0006281">
    <property type="term" value="P:DNA repair"/>
    <property type="evidence" value="ECO:0007669"/>
    <property type="project" value="UniProtKB-KW"/>
</dbReference>
<dbReference type="InterPro" id="IPR006197">
    <property type="entry name" value="Peptidase_S24_LexA"/>
</dbReference>
<protein>
    <submittedName>
        <fullName evidence="10">DNA polymerase V</fullName>
        <ecNumber evidence="10">3.4.21.-</ecNumber>
    </submittedName>
</protein>
<dbReference type="Pfam" id="PF00717">
    <property type="entry name" value="Peptidase_S24"/>
    <property type="match status" value="1"/>
</dbReference>
<proteinExistence type="inferred from homology"/>
<dbReference type="GO" id="GO:0009432">
    <property type="term" value="P:SOS response"/>
    <property type="evidence" value="ECO:0007669"/>
    <property type="project" value="UniProtKB-KW"/>
</dbReference>
<keyword evidence="11" id="KW-1185">Reference proteome</keyword>
<dbReference type="GO" id="GO:0016787">
    <property type="term" value="F:hydrolase activity"/>
    <property type="evidence" value="ECO:0007669"/>
    <property type="project" value="UniProtKB-KW"/>
</dbReference>
<keyword evidence="4 7" id="KW-0068">Autocatalytic cleavage</keyword>
<dbReference type="PANTHER" id="PTHR33516">
    <property type="entry name" value="LEXA REPRESSOR"/>
    <property type="match status" value="1"/>
</dbReference>
<dbReference type="RefSeq" id="WP_259053612.1">
    <property type="nucleotide sequence ID" value="NZ_JANUCT010000001.1"/>
</dbReference>
<evidence type="ECO:0000256" key="2">
    <source>
        <dbReference type="ARBA" id="ARBA00022763"/>
    </source>
</evidence>
<dbReference type="SUPFAM" id="SSF51306">
    <property type="entry name" value="LexA/Signal peptidase"/>
    <property type="match status" value="1"/>
</dbReference>
<feature type="region of interest" description="Disordered" evidence="8">
    <location>
        <begin position="1"/>
        <end position="29"/>
    </location>
</feature>
<organism evidence="10 11">
    <name type="scientific">Methylohalomonas lacus</name>
    <dbReference type="NCBI Taxonomy" id="398773"/>
    <lineage>
        <taxon>Bacteria</taxon>
        <taxon>Pseudomonadati</taxon>
        <taxon>Pseudomonadota</taxon>
        <taxon>Gammaproteobacteria</taxon>
        <taxon>Methylohalomonadales</taxon>
        <taxon>Methylohalomonadaceae</taxon>
        <taxon>Methylohalomonas</taxon>
    </lineage>
</organism>
<dbReference type="EMBL" id="JANUCT010000001">
    <property type="protein sequence ID" value="MCS3902199.1"/>
    <property type="molecule type" value="Genomic_DNA"/>
</dbReference>
<dbReference type="AlphaFoldDB" id="A0AAE3L0B5"/>
<dbReference type="Gene3D" id="2.10.109.10">
    <property type="entry name" value="Umud Fragment, subunit A"/>
    <property type="match status" value="1"/>
</dbReference>
<reference evidence="10" key="1">
    <citation type="submission" date="2022-08" db="EMBL/GenBank/DDBJ databases">
        <title>Genomic Encyclopedia of Type Strains, Phase III (KMG-III): the genomes of soil and plant-associated and newly described type strains.</title>
        <authorList>
            <person name="Whitman W."/>
        </authorList>
    </citation>
    <scope>NUCLEOTIDE SEQUENCE</scope>
    <source>
        <strain evidence="10">HMT 1</strain>
    </source>
</reference>
<dbReference type="EC" id="3.4.21.-" evidence="10"/>
<evidence type="ECO:0000259" key="9">
    <source>
        <dbReference type="Pfam" id="PF00717"/>
    </source>
</evidence>
<dbReference type="Proteomes" id="UP001204445">
    <property type="component" value="Unassembled WGS sequence"/>
</dbReference>
<name>A0AAE3L0B5_9GAMM</name>
<evidence type="ECO:0000256" key="3">
    <source>
        <dbReference type="ARBA" id="ARBA00022801"/>
    </source>
</evidence>
<evidence type="ECO:0000256" key="7">
    <source>
        <dbReference type="RuleBase" id="RU003991"/>
    </source>
</evidence>
<keyword evidence="6" id="KW-0742">SOS response</keyword>
<dbReference type="PANTHER" id="PTHR33516:SF2">
    <property type="entry name" value="LEXA REPRESSOR-RELATED"/>
    <property type="match status" value="1"/>
</dbReference>
<dbReference type="NCBIfam" id="NF007621">
    <property type="entry name" value="PRK10276.1"/>
    <property type="match status" value="1"/>
</dbReference>